<sequence length="234" mass="26513">MEGRKAEDNVWLETEGAPACWRFGESNRPVLDRIQKLRIVVDIKELSRYCTDDAKPSKWEERGQQLLEEMERLGQNLTRPMAGLPTLKGLDVRIETHPDLPATPKLPDVLDHVLASETCSMLRSFSCCQLSELIRPGSPGRMEVYINGMLKVREPGSENLIVAVVSSCSQVRNLSIPSLALLYKNLKFHRVHKGWEKPLVARGINTIHEAEKIASIKRIAPNGGLELEFHWWRA</sequence>
<dbReference type="HOGENOM" id="CLU_1185305_0_0_1"/>
<dbReference type="KEGG" id="nte:NEUTE1DRAFT102206"/>
<dbReference type="EMBL" id="GL891305">
    <property type="protein sequence ID" value="EGO56953.1"/>
    <property type="molecule type" value="Genomic_DNA"/>
</dbReference>
<dbReference type="AlphaFoldDB" id="F8MNI5"/>
<evidence type="ECO:0000313" key="1">
    <source>
        <dbReference type="EMBL" id="EGO56953.1"/>
    </source>
</evidence>
<dbReference type="OrthoDB" id="10428516at2759"/>
<organism evidence="1 2">
    <name type="scientific">Neurospora tetrasperma (strain FGSC 2508 / ATCC MYA-4615 / P0657)</name>
    <dbReference type="NCBI Taxonomy" id="510951"/>
    <lineage>
        <taxon>Eukaryota</taxon>
        <taxon>Fungi</taxon>
        <taxon>Dikarya</taxon>
        <taxon>Ascomycota</taxon>
        <taxon>Pezizomycotina</taxon>
        <taxon>Sordariomycetes</taxon>
        <taxon>Sordariomycetidae</taxon>
        <taxon>Sordariales</taxon>
        <taxon>Sordariaceae</taxon>
        <taxon>Neurospora</taxon>
    </lineage>
</organism>
<gene>
    <name evidence="1" type="ORF">NEUTE1DRAFT_102206</name>
</gene>
<proteinExistence type="predicted"/>
<dbReference type="RefSeq" id="XP_009852494.1">
    <property type="nucleotide sequence ID" value="XM_009854192.1"/>
</dbReference>
<name>F8MNI5_NEUT8</name>
<accession>F8MNI5</accession>
<evidence type="ECO:0000313" key="2">
    <source>
        <dbReference type="Proteomes" id="UP000008065"/>
    </source>
</evidence>
<dbReference type="VEuPathDB" id="FungiDB:NEUTE1DRAFT_102206"/>
<protein>
    <submittedName>
        <fullName evidence="1">Uncharacterized protein</fullName>
    </submittedName>
</protein>
<dbReference type="Proteomes" id="UP000008065">
    <property type="component" value="Unassembled WGS sequence"/>
</dbReference>
<dbReference type="GeneID" id="20821875"/>
<keyword evidence="2" id="KW-1185">Reference proteome</keyword>
<reference evidence="2" key="1">
    <citation type="journal article" date="2011" name="Genetics">
        <title>Massive changes in genome architecture accompany the transition to self-fertility in the filamentous fungus Neurospora tetrasperma.</title>
        <authorList>
            <person name="Ellison C.E."/>
            <person name="Stajich J.E."/>
            <person name="Jacobson D.J."/>
            <person name="Natvig D.O."/>
            <person name="Lapidus A."/>
            <person name="Foster B."/>
            <person name="Aerts A."/>
            <person name="Riley R."/>
            <person name="Lindquist E.A."/>
            <person name="Grigoriev I.V."/>
            <person name="Taylor J.W."/>
        </authorList>
    </citation>
    <scope>NUCLEOTIDE SEQUENCE [LARGE SCALE GENOMIC DNA]</scope>
    <source>
        <strain evidence="2">FGSC 2508 / P0657</strain>
    </source>
</reference>